<feature type="region of interest" description="Disordered" evidence="1">
    <location>
        <begin position="1"/>
        <end position="63"/>
    </location>
</feature>
<sequence>MYSRDSVGVRQQSGGQREQQRRAAGARPERAHSAWSAGGVARRTGPPRRAPPPARRAPARPVSTAALRPRPGAHCRLHRHADATRRPATHSYTYSRQLNISHRLALIEHFFTCTYHNMSDYRILQNAPWFIKTSEVHEILNIPMVKQEIETHGANYKLRLLKHPNQLAGQLTIPETIRRLKKRLDYLGRKCECRTRGLGFDSRVGFSKISQYLVARSLELCSVYGNRLTLYYMGLITQMVKSGCALRVVMSISAYPFGDKRRDVAGRGFDHFDPRLLSIKLGVELSLNGLEVSPLSHCII</sequence>
<proteinExistence type="predicted"/>
<accession>A0A2H1WJ85</accession>
<gene>
    <name evidence="2" type="ORF">SFRICE_012743</name>
</gene>
<name>A0A2H1WJ85_SPOFR</name>
<organism evidence="2">
    <name type="scientific">Spodoptera frugiperda</name>
    <name type="common">Fall armyworm</name>
    <dbReference type="NCBI Taxonomy" id="7108"/>
    <lineage>
        <taxon>Eukaryota</taxon>
        <taxon>Metazoa</taxon>
        <taxon>Ecdysozoa</taxon>
        <taxon>Arthropoda</taxon>
        <taxon>Hexapoda</taxon>
        <taxon>Insecta</taxon>
        <taxon>Pterygota</taxon>
        <taxon>Neoptera</taxon>
        <taxon>Endopterygota</taxon>
        <taxon>Lepidoptera</taxon>
        <taxon>Glossata</taxon>
        <taxon>Ditrysia</taxon>
        <taxon>Noctuoidea</taxon>
        <taxon>Noctuidae</taxon>
        <taxon>Amphipyrinae</taxon>
        <taxon>Spodoptera</taxon>
    </lineage>
</organism>
<evidence type="ECO:0000256" key="1">
    <source>
        <dbReference type="SAM" id="MobiDB-lite"/>
    </source>
</evidence>
<dbReference type="EMBL" id="ODYU01009008">
    <property type="protein sequence ID" value="SOQ53087.1"/>
    <property type="molecule type" value="Genomic_DNA"/>
</dbReference>
<feature type="compositionally biased region" description="Low complexity" evidence="1">
    <location>
        <begin position="1"/>
        <end position="26"/>
    </location>
</feature>
<protein>
    <submittedName>
        <fullName evidence="2">SFRICE_012743</fullName>
    </submittedName>
</protein>
<dbReference type="AlphaFoldDB" id="A0A2H1WJ85"/>
<reference evidence="2" key="1">
    <citation type="submission" date="2016-07" db="EMBL/GenBank/DDBJ databases">
        <authorList>
            <person name="Bretaudeau A."/>
        </authorList>
    </citation>
    <scope>NUCLEOTIDE SEQUENCE</scope>
    <source>
        <strain evidence="2">Rice</strain>
        <tissue evidence="2">Whole body</tissue>
    </source>
</reference>
<evidence type="ECO:0000313" key="2">
    <source>
        <dbReference type="EMBL" id="SOQ53087.1"/>
    </source>
</evidence>